<dbReference type="GO" id="GO:0005739">
    <property type="term" value="C:mitochondrion"/>
    <property type="evidence" value="ECO:0007669"/>
    <property type="project" value="TreeGrafter"/>
</dbReference>
<feature type="domain" description="NIPSNAP" evidence="3">
    <location>
        <begin position="39"/>
        <end position="99"/>
    </location>
</feature>
<accession>A0A2G9S8W9</accession>
<name>A0A2G9S8W9_AQUCT</name>
<reference evidence="5" key="1">
    <citation type="journal article" date="2017" name="Nat. Commun.">
        <title>The North American bullfrog draft genome provides insight into hormonal regulation of long noncoding RNA.</title>
        <authorList>
            <person name="Hammond S.A."/>
            <person name="Warren R.L."/>
            <person name="Vandervalk B.P."/>
            <person name="Kucuk E."/>
            <person name="Khan H."/>
            <person name="Gibb E.A."/>
            <person name="Pandoh P."/>
            <person name="Kirk H."/>
            <person name="Zhao Y."/>
            <person name="Jones M."/>
            <person name="Mungall A.J."/>
            <person name="Coope R."/>
            <person name="Pleasance S."/>
            <person name="Moore R.A."/>
            <person name="Holt R.A."/>
            <person name="Round J.M."/>
            <person name="Ohora S."/>
            <person name="Walle B.V."/>
            <person name="Veldhoen N."/>
            <person name="Helbing C.C."/>
            <person name="Birol I."/>
        </authorList>
    </citation>
    <scope>NUCLEOTIDE SEQUENCE [LARGE SCALE GENOMIC DNA]</scope>
</reference>
<dbReference type="OrthoDB" id="10262843at2759"/>
<dbReference type="SUPFAM" id="SSF54909">
    <property type="entry name" value="Dimeric alpha+beta barrel"/>
    <property type="match status" value="1"/>
</dbReference>
<dbReference type="InterPro" id="IPR011008">
    <property type="entry name" value="Dimeric_a/b-barrel"/>
</dbReference>
<dbReference type="AlphaFoldDB" id="A0A2G9S8W9"/>
<evidence type="ECO:0000313" key="4">
    <source>
        <dbReference type="EMBL" id="PIO35881.1"/>
    </source>
</evidence>
<dbReference type="InterPro" id="IPR051557">
    <property type="entry name" value="NipSnap_domain"/>
</dbReference>
<protein>
    <recommendedName>
        <fullName evidence="3">NIPSNAP domain-containing protein</fullName>
    </recommendedName>
</protein>
<comment type="similarity">
    <text evidence="1">Belongs to the NipSnap family.</text>
</comment>
<proteinExistence type="inferred from homology"/>
<dbReference type="Pfam" id="PF07978">
    <property type="entry name" value="NIPSNAP"/>
    <property type="match status" value="1"/>
</dbReference>
<dbReference type="InterPro" id="IPR012577">
    <property type="entry name" value="NIPSNAP"/>
</dbReference>
<gene>
    <name evidence="4" type="ORF">AB205_0214950</name>
</gene>
<keyword evidence="5" id="KW-1185">Reference proteome</keyword>
<evidence type="ECO:0000259" key="3">
    <source>
        <dbReference type="Pfam" id="PF07978"/>
    </source>
</evidence>
<dbReference type="EMBL" id="KV925940">
    <property type="protein sequence ID" value="PIO35881.1"/>
    <property type="molecule type" value="Genomic_DNA"/>
</dbReference>
<organism evidence="4 5">
    <name type="scientific">Aquarana catesbeiana</name>
    <name type="common">American bullfrog</name>
    <name type="synonym">Rana catesbeiana</name>
    <dbReference type="NCBI Taxonomy" id="8400"/>
    <lineage>
        <taxon>Eukaryota</taxon>
        <taxon>Metazoa</taxon>
        <taxon>Chordata</taxon>
        <taxon>Craniata</taxon>
        <taxon>Vertebrata</taxon>
        <taxon>Euteleostomi</taxon>
        <taxon>Amphibia</taxon>
        <taxon>Batrachia</taxon>
        <taxon>Anura</taxon>
        <taxon>Neobatrachia</taxon>
        <taxon>Ranoidea</taxon>
        <taxon>Ranidae</taxon>
        <taxon>Aquarana</taxon>
    </lineage>
</organism>
<evidence type="ECO:0000256" key="2">
    <source>
        <dbReference type="SAM" id="Phobius"/>
    </source>
</evidence>
<evidence type="ECO:0000313" key="5">
    <source>
        <dbReference type="Proteomes" id="UP000228934"/>
    </source>
</evidence>
<feature type="transmembrane region" description="Helical" evidence="2">
    <location>
        <begin position="198"/>
        <end position="220"/>
    </location>
</feature>
<keyword evidence="2" id="KW-0812">Transmembrane</keyword>
<dbReference type="PANTHER" id="PTHR21017:SF14">
    <property type="entry name" value="PROTEIN NIPSNAP HOMOLOG 2"/>
    <property type="match status" value="1"/>
</dbReference>
<keyword evidence="2" id="KW-1133">Transmembrane helix</keyword>
<dbReference type="Gene3D" id="3.30.70.100">
    <property type="match status" value="1"/>
</dbReference>
<dbReference type="PANTHER" id="PTHR21017">
    <property type="entry name" value="NIPSNAP-RELATED"/>
    <property type="match status" value="1"/>
</dbReference>
<dbReference type="GO" id="GO:0000423">
    <property type="term" value="P:mitophagy"/>
    <property type="evidence" value="ECO:0007669"/>
    <property type="project" value="UniProtKB-ARBA"/>
</dbReference>
<evidence type="ECO:0000256" key="1">
    <source>
        <dbReference type="ARBA" id="ARBA00005291"/>
    </source>
</evidence>
<keyword evidence="2" id="KW-0472">Membrane</keyword>
<sequence length="222" mass="25264">MEQRMSAETCPLTSDPVRSAKSRWMALRPGLSLADRIGARAIRYRQDGSEAVAGFFSQIGQLYMVHHLWAYKDLQSRDDIRNSAWQKDGWDECVYYTVSVPLPAAPVRRSLRYPEATPGAMSATGAVYEDGCRGFERSSPYTGDGIQNYDPIEKLSSTVIHYVHLVPQLTKMYLWITSAMNEHIQTPKTDIFLRIISVIHNSLCVLCMLASFHICFNFFFDH</sequence>
<dbReference type="Proteomes" id="UP000228934">
    <property type="component" value="Unassembled WGS sequence"/>
</dbReference>